<dbReference type="PROSITE" id="PS51186">
    <property type="entry name" value="GNAT"/>
    <property type="match status" value="1"/>
</dbReference>
<protein>
    <recommendedName>
        <fullName evidence="1">N-acetyltransferase domain-containing protein</fullName>
    </recommendedName>
</protein>
<organism evidence="2 3">
    <name type="scientific">Veronia nyctiphanis</name>
    <dbReference type="NCBI Taxonomy" id="1278244"/>
    <lineage>
        <taxon>Bacteria</taxon>
        <taxon>Pseudomonadati</taxon>
        <taxon>Pseudomonadota</taxon>
        <taxon>Gammaproteobacteria</taxon>
        <taxon>Vibrionales</taxon>
        <taxon>Vibrionaceae</taxon>
        <taxon>Veronia</taxon>
    </lineage>
</organism>
<gene>
    <name evidence="2" type="ORF">CS022_23810</name>
</gene>
<dbReference type="Gene3D" id="3.40.630.30">
    <property type="match status" value="1"/>
</dbReference>
<proteinExistence type="predicted"/>
<dbReference type="InterPro" id="IPR000182">
    <property type="entry name" value="GNAT_dom"/>
</dbReference>
<evidence type="ECO:0000259" key="1">
    <source>
        <dbReference type="PROSITE" id="PS51186"/>
    </source>
</evidence>
<dbReference type="EMBL" id="PEIB01000055">
    <property type="protein sequence ID" value="RXJ69470.1"/>
    <property type="molecule type" value="Genomic_DNA"/>
</dbReference>
<dbReference type="Proteomes" id="UP000290287">
    <property type="component" value="Unassembled WGS sequence"/>
</dbReference>
<dbReference type="AlphaFoldDB" id="A0A4Q0YFX7"/>
<accession>A0A4Q0YFX7</accession>
<sequence length="150" mass="17551">MVSEISFERATSADLPSLFDCYKQGMRQIVDEAFGWDEDFQRNGFTTKLDINGFQWLLIDQKRIGFVCVDEDKKNLKLNFIVLFADNQQKGLGEVYMKMLLAEAHVKRKSIVLSCFKNNHRAINLYKRLDFSLTDETQYFFHFESSLLLA</sequence>
<dbReference type="InterPro" id="IPR016181">
    <property type="entry name" value="Acyl_CoA_acyltransferase"/>
</dbReference>
<dbReference type="SUPFAM" id="SSF55729">
    <property type="entry name" value="Acyl-CoA N-acyltransferases (Nat)"/>
    <property type="match status" value="1"/>
</dbReference>
<comment type="caution">
    <text evidence="2">The sequence shown here is derived from an EMBL/GenBank/DDBJ whole genome shotgun (WGS) entry which is preliminary data.</text>
</comment>
<keyword evidence="3" id="KW-1185">Reference proteome</keyword>
<name>A0A4Q0YFX7_9GAMM</name>
<evidence type="ECO:0000313" key="3">
    <source>
        <dbReference type="Proteomes" id="UP000290287"/>
    </source>
</evidence>
<dbReference type="GO" id="GO:0016747">
    <property type="term" value="F:acyltransferase activity, transferring groups other than amino-acyl groups"/>
    <property type="evidence" value="ECO:0007669"/>
    <property type="project" value="InterPro"/>
</dbReference>
<dbReference type="Pfam" id="PF00583">
    <property type="entry name" value="Acetyltransf_1"/>
    <property type="match status" value="1"/>
</dbReference>
<reference evidence="2 3" key="1">
    <citation type="submission" date="2017-10" db="EMBL/GenBank/DDBJ databases">
        <title>Nyctiphanis sp. nov., isolated from the stomach of the euphausiid Nyctiphanes simplex (Hansen, 1911) in the Gulf of California.</title>
        <authorList>
            <person name="Gomez-Gil B."/>
            <person name="Aguilar-Mendez M."/>
            <person name="Lopez-Cortes A."/>
            <person name="Gomez-Gutierrez J."/>
            <person name="Roque A."/>
            <person name="Lang E."/>
            <person name="Gonzalez-Castillo A."/>
        </authorList>
    </citation>
    <scope>NUCLEOTIDE SEQUENCE [LARGE SCALE GENOMIC DNA]</scope>
    <source>
        <strain evidence="2 3">CAIM 600</strain>
    </source>
</reference>
<feature type="domain" description="N-acetyltransferase" evidence="1">
    <location>
        <begin position="5"/>
        <end position="150"/>
    </location>
</feature>
<evidence type="ECO:0000313" key="2">
    <source>
        <dbReference type="EMBL" id="RXJ69470.1"/>
    </source>
</evidence>